<accession>A0ACB9GZD4</accession>
<proteinExistence type="predicted"/>
<comment type="caution">
    <text evidence="1">The sequence shown here is derived from an EMBL/GenBank/DDBJ whole genome shotgun (WGS) entry which is preliminary data.</text>
</comment>
<dbReference type="EMBL" id="CM042009">
    <property type="protein sequence ID" value="KAI3788586.1"/>
    <property type="molecule type" value="Genomic_DNA"/>
</dbReference>
<protein>
    <submittedName>
        <fullName evidence="1">Uncharacterized protein</fullName>
    </submittedName>
</protein>
<reference evidence="1 2" key="2">
    <citation type="journal article" date="2022" name="Mol. Ecol. Resour.">
        <title>The genomes of chicory, endive, great burdock and yacon provide insights into Asteraceae paleo-polyploidization history and plant inulin production.</title>
        <authorList>
            <person name="Fan W."/>
            <person name="Wang S."/>
            <person name="Wang H."/>
            <person name="Wang A."/>
            <person name="Jiang F."/>
            <person name="Liu H."/>
            <person name="Zhao H."/>
            <person name="Xu D."/>
            <person name="Zhang Y."/>
        </authorList>
    </citation>
    <scope>NUCLEOTIDE SEQUENCE [LARGE SCALE GENOMIC DNA]</scope>
    <source>
        <strain evidence="2">cv. Punajuju</strain>
        <tissue evidence="1">Leaves</tissue>
    </source>
</reference>
<dbReference type="Proteomes" id="UP001055811">
    <property type="component" value="Linkage Group LG01"/>
</dbReference>
<name>A0ACB9GZD4_CICIN</name>
<reference evidence="2" key="1">
    <citation type="journal article" date="2022" name="Mol. Ecol. Resour.">
        <title>The genomes of chicory, endive, great burdock and yacon provide insights into Asteraceae palaeo-polyploidization history and plant inulin production.</title>
        <authorList>
            <person name="Fan W."/>
            <person name="Wang S."/>
            <person name="Wang H."/>
            <person name="Wang A."/>
            <person name="Jiang F."/>
            <person name="Liu H."/>
            <person name="Zhao H."/>
            <person name="Xu D."/>
            <person name="Zhang Y."/>
        </authorList>
    </citation>
    <scope>NUCLEOTIDE SEQUENCE [LARGE SCALE GENOMIC DNA]</scope>
    <source>
        <strain evidence="2">cv. Punajuju</strain>
    </source>
</reference>
<organism evidence="1 2">
    <name type="scientific">Cichorium intybus</name>
    <name type="common">Chicory</name>
    <dbReference type="NCBI Taxonomy" id="13427"/>
    <lineage>
        <taxon>Eukaryota</taxon>
        <taxon>Viridiplantae</taxon>
        <taxon>Streptophyta</taxon>
        <taxon>Embryophyta</taxon>
        <taxon>Tracheophyta</taxon>
        <taxon>Spermatophyta</taxon>
        <taxon>Magnoliopsida</taxon>
        <taxon>eudicotyledons</taxon>
        <taxon>Gunneridae</taxon>
        <taxon>Pentapetalae</taxon>
        <taxon>asterids</taxon>
        <taxon>campanulids</taxon>
        <taxon>Asterales</taxon>
        <taxon>Asteraceae</taxon>
        <taxon>Cichorioideae</taxon>
        <taxon>Cichorieae</taxon>
        <taxon>Cichoriinae</taxon>
        <taxon>Cichorium</taxon>
    </lineage>
</organism>
<gene>
    <name evidence="1" type="ORF">L2E82_01357</name>
</gene>
<sequence>MKEKGKMEIHNHVINPRSCEDRYLLLANNIAIQGHPAVGLELDLAELEDQLTHQVYKSDPEIALDIFKMDPNFLENENKYQDLKKTILGDDLKKKKKKQKQTLLHDKMSASGFDDCPGCQVGHKLLKIKLEPGQENDNGAEDTPTLIDRKDNVFIISNFKSKYPVLQLDLRLISDLVVVIGSATCGGIAFACAGQPAAYLVTLRVFYKE</sequence>
<evidence type="ECO:0000313" key="2">
    <source>
        <dbReference type="Proteomes" id="UP001055811"/>
    </source>
</evidence>
<keyword evidence="2" id="KW-1185">Reference proteome</keyword>
<evidence type="ECO:0000313" key="1">
    <source>
        <dbReference type="EMBL" id="KAI3788586.1"/>
    </source>
</evidence>